<accession>A0A250X8I1</accession>
<dbReference type="AlphaFoldDB" id="A0A250X8I1"/>
<evidence type="ECO:0000259" key="8">
    <source>
        <dbReference type="Pfam" id="PF24793"/>
    </source>
</evidence>
<comment type="subcellular location">
    <subcellularLocation>
        <location evidence="1">Membrane</location>
    </subcellularLocation>
</comment>
<feature type="transmembrane region" description="Helical" evidence="6">
    <location>
        <begin position="23"/>
        <end position="49"/>
    </location>
</feature>
<dbReference type="InterPro" id="IPR056442">
    <property type="entry name" value="GINT1_N"/>
</dbReference>
<dbReference type="InterPro" id="IPR004263">
    <property type="entry name" value="Exostosin"/>
</dbReference>
<dbReference type="PANTHER" id="PTHR48261">
    <property type="entry name" value="ACETYLGLUCOSAMINYLTRANSFERASE"/>
    <property type="match status" value="1"/>
</dbReference>
<evidence type="ECO:0000256" key="1">
    <source>
        <dbReference type="ARBA" id="ARBA00004370"/>
    </source>
</evidence>
<evidence type="ECO:0000259" key="7">
    <source>
        <dbReference type="Pfam" id="PF09258"/>
    </source>
</evidence>
<dbReference type="Pfam" id="PF09258">
    <property type="entry name" value="Glyco_transf_64"/>
    <property type="match status" value="1"/>
</dbReference>
<organism evidence="9 10">
    <name type="scientific">Chlamydomonas eustigma</name>
    <dbReference type="NCBI Taxonomy" id="1157962"/>
    <lineage>
        <taxon>Eukaryota</taxon>
        <taxon>Viridiplantae</taxon>
        <taxon>Chlorophyta</taxon>
        <taxon>core chlorophytes</taxon>
        <taxon>Chlorophyceae</taxon>
        <taxon>CS clade</taxon>
        <taxon>Chlamydomonadales</taxon>
        <taxon>Chlamydomonadaceae</taxon>
        <taxon>Chlamydomonas</taxon>
    </lineage>
</organism>
<feature type="domain" description="Glucosamine inositolphosphorylceramide transferase 1 N-terminal" evidence="8">
    <location>
        <begin position="64"/>
        <end position="365"/>
    </location>
</feature>
<name>A0A250X8I1_9CHLO</name>
<gene>
    <name evidence="9" type="ORF">CEUSTIGMA_g6825.t1</name>
</gene>
<sequence>MLTFPSTHPYVTTPTKGRGLQQLAVSVLFCVCIYVLLEVCASLGSAWWWSLYHSPSGTLQLHRCQSDGEGDWSIGLFKGTSPFHLLPLEHVAPNLNTKRSWPISNPVLTCSHIHDEPSSFVADPFLWPMNDGKTMYLLYESKSVRTGQGDIGAAVSHDGGLTFHHLAVVLDEPWHLSYPFLVKDKDQIYMIPEGSKSGTLRLYRAESFPTRWVLDRVLIEEPLIDASPFMHDGLWWMFASNRNEKSSKNCREMEIWFSANLKGPWQRHAQSPIRQWQQGSRSAGRPIMYKDDLYRFGQDCTRTYGHRVRAFKVKTLNAERYEEEEVPFEVTGTLREGVDWNSLRQHHFDAHEISDGQWIAAMDGDKYVSDYLLWGRLRRTGTLLLISLVCSAAAAGILWLYSNGCWSSSLKASTTGTQDVTCSPSHLKSLIQRCKQCVKCWVACFSSTLPAGSFLEQAGILSLILWYVRTWSGNPAALPLDNQYSKFSIVVMSYDARILTLQAFVQHYQHCASVGEIVVVWNKGPPPDPQKDLKSTGFVPVRIRVEDLNSMNNRFKPDPDIRNRGVLMLDDDIVLPCADLERGFAAWREHPERITGYFPRLLEGDPPQYQCIWSCEKYTYDKGQYNVVLAGAAFMDKDYVFGLYSSHINHQGREYVDRVFNCDDLLLNYLLASQLPGNAVRQHAQYVRPTKRLDVGKLTSIRLSGGGSFGSVRHNCTRDFASLFGNPLLGRVYPFDWGGLGKPTCGPSWLGCVFI</sequence>
<evidence type="ECO:0000313" key="10">
    <source>
        <dbReference type="Proteomes" id="UP000232323"/>
    </source>
</evidence>
<dbReference type="FunFam" id="2.115.10.20:FF:000004">
    <property type="entry name" value="Glucosamine inositolphosphorylceramide transferase 1"/>
    <property type="match status" value="1"/>
</dbReference>
<keyword evidence="3" id="KW-0808">Transferase</keyword>
<comment type="caution">
    <text evidence="9">The sequence shown here is derived from an EMBL/GenBank/DDBJ whole genome shotgun (WGS) entry which is preliminary data.</text>
</comment>
<keyword evidence="6" id="KW-0812">Transmembrane</keyword>
<dbReference type="Proteomes" id="UP000232323">
    <property type="component" value="Unassembled WGS sequence"/>
</dbReference>
<dbReference type="GO" id="GO:0016757">
    <property type="term" value="F:glycosyltransferase activity"/>
    <property type="evidence" value="ECO:0007669"/>
    <property type="project" value="InterPro"/>
</dbReference>
<evidence type="ECO:0000256" key="2">
    <source>
        <dbReference type="ARBA" id="ARBA00008700"/>
    </source>
</evidence>
<keyword evidence="4 6" id="KW-0472">Membrane</keyword>
<dbReference type="GO" id="GO:0016020">
    <property type="term" value="C:membrane"/>
    <property type="evidence" value="ECO:0007669"/>
    <property type="project" value="UniProtKB-SubCell"/>
</dbReference>
<keyword evidence="5" id="KW-1015">Disulfide bond</keyword>
<comment type="similarity">
    <text evidence="2">Belongs to the glycosyltransferase 64 family.</text>
</comment>
<reference evidence="9 10" key="1">
    <citation type="submission" date="2017-08" db="EMBL/GenBank/DDBJ databases">
        <title>Acidophilic green algal genome provides insights into adaptation to an acidic environment.</title>
        <authorList>
            <person name="Hirooka S."/>
            <person name="Hirose Y."/>
            <person name="Kanesaki Y."/>
            <person name="Higuchi S."/>
            <person name="Fujiwara T."/>
            <person name="Onuma R."/>
            <person name="Era A."/>
            <person name="Ohbayashi R."/>
            <person name="Uzuka A."/>
            <person name="Nozaki H."/>
            <person name="Yoshikawa H."/>
            <person name="Miyagishima S.Y."/>
        </authorList>
    </citation>
    <scope>NUCLEOTIDE SEQUENCE [LARGE SCALE GENOMIC DNA]</scope>
    <source>
        <strain evidence="9 10">NIES-2499</strain>
    </source>
</reference>
<evidence type="ECO:0000256" key="5">
    <source>
        <dbReference type="ARBA" id="ARBA00023157"/>
    </source>
</evidence>
<keyword evidence="10" id="KW-1185">Reference proteome</keyword>
<feature type="domain" description="Glycosyl transferase 64" evidence="7">
    <location>
        <begin position="487"/>
        <end position="730"/>
    </location>
</feature>
<dbReference type="InterPro" id="IPR029044">
    <property type="entry name" value="Nucleotide-diphossugar_trans"/>
</dbReference>
<dbReference type="Pfam" id="PF24793">
    <property type="entry name" value="GINT1_N"/>
    <property type="match status" value="1"/>
</dbReference>
<dbReference type="EMBL" id="BEGY01000042">
    <property type="protein sequence ID" value="GAX79383.1"/>
    <property type="molecule type" value="Genomic_DNA"/>
</dbReference>
<dbReference type="PANTHER" id="PTHR48261:SF6">
    <property type="entry name" value="GLYCOSYLTRANSFERASE FAMILY PROTEIN"/>
    <property type="match status" value="1"/>
</dbReference>
<evidence type="ECO:0000313" key="9">
    <source>
        <dbReference type="EMBL" id="GAX79383.1"/>
    </source>
</evidence>
<dbReference type="SUPFAM" id="SSF53448">
    <property type="entry name" value="Nucleotide-diphospho-sugar transferases"/>
    <property type="match status" value="1"/>
</dbReference>
<evidence type="ECO:0000256" key="3">
    <source>
        <dbReference type="ARBA" id="ARBA00022679"/>
    </source>
</evidence>
<dbReference type="InterPro" id="IPR023296">
    <property type="entry name" value="Glyco_hydro_beta-prop_sf"/>
</dbReference>
<dbReference type="OrthoDB" id="5954868at2759"/>
<evidence type="ECO:0000256" key="6">
    <source>
        <dbReference type="SAM" id="Phobius"/>
    </source>
</evidence>
<dbReference type="STRING" id="1157962.A0A250X8I1"/>
<dbReference type="InterPro" id="IPR015338">
    <property type="entry name" value="GT64_dom"/>
</dbReference>
<dbReference type="Gene3D" id="3.90.550.10">
    <property type="entry name" value="Spore Coat Polysaccharide Biosynthesis Protein SpsA, Chain A"/>
    <property type="match status" value="1"/>
</dbReference>
<evidence type="ECO:0000256" key="4">
    <source>
        <dbReference type="ARBA" id="ARBA00023136"/>
    </source>
</evidence>
<dbReference type="SUPFAM" id="SSF75005">
    <property type="entry name" value="Arabinanase/levansucrase/invertase"/>
    <property type="match status" value="1"/>
</dbReference>
<keyword evidence="6" id="KW-1133">Transmembrane helix</keyword>
<protein>
    <submittedName>
        <fullName evidence="9">Uncharacterized protein</fullName>
    </submittedName>
</protein>
<dbReference type="Gene3D" id="2.115.10.20">
    <property type="entry name" value="Glycosyl hydrolase domain, family 43"/>
    <property type="match status" value="1"/>
</dbReference>
<proteinExistence type="inferred from homology"/>